<gene>
    <name evidence="2" type="ORF">HMPREF9708_00636</name>
</gene>
<dbReference type="EMBL" id="AGEG01000006">
    <property type="protein sequence ID" value="EHR37457.1"/>
    <property type="molecule type" value="Genomic_DNA"/>
</dbReference>
<dbReference type="HOGENOM" id="CLU_061989_2_0_9"/>
<dbReference type="eggNOG" id="COG3022">
    <property type="taxonomic scope" value="Bacteria"/>
</dbReference>
<comment type="similarity">
    <text evidence="1">Belongs to the UPF0246 family.</text>
</comment>
<dbReference type="AlphaFoldDB" id="H3NIE7"/>
<comment type="caution">
    <text evidence="2">The sequence shown here is derived from an EMBL/GenBank/DDBJ whole genome shotgun (WGS) entry which is preliminary data.</text>
</comment>
<evidence type="ECO:0000313" key="2">
    <source>
        <dbReference type="EMBL" id="EHR37457.1"/>
    </source>
</evidence>
<organism evidence="2 3">
    <name type="scientific">Facklamia languida CCUG 37842</name>
    <dbReference type="NCBI Taxonomy" id="883113"/>
    <lineage>
        <taxon>Bacteria</taxon>
        <taxon>Bacillati</taxon>
        <taxon>Bacillota</taxon>
        <taxon>Bacilli</taxon>
        <taxon>Lactobacillales</taxon>
        <taxon>Aerococcaceae</taxon>
        <taxon>Facklamia</taxon>
    </lineage>
</organism>
<protein>
    <recommendedName>
        <fullName evidence="1">UPF0246 protein HMPREF9708_00636</fullName>
    </recommendedName>
</protein>
<dbReference type="GO" id="GO:0005829">
    <property type="term" value="C:cytosol"/>
    <property type="evidence" value="ECO:0007669"/>
    <property type="project" value="TreeGrafter"/>
</dbReference>
<dbReference type="RefSeq" id="WP_006308663.1">
    <property type="nucleotide sequence ID" value="NZ_JH601133.1"/>
</dbReference>
<accession>H3NIE7</accession>
<reference evidence="2 3" key="1">
    <citation type="submission" date="2012-01" db="EMBL/GenBank/DDBJ databases">
        <title>The Genome Sequence of Facklamia languida CCUG 37842.</title>
        <authorList>
            <consortium name="The Broad Institute Genome Sequencing Platform"/>
            <person name="Earl A."/>
            <person name="Ward D."/>
            <person name="Feldgarden M."/>
            <person name="Gevers D."/>
            <person name="Huys G."/>
            <person name="Young S.K."/>
            <person name="Zeng Q."/>
            <person name="Gargeya S."/>
            <person name="Fitzgerald M."/>
            <person name="Haas B."/>
            <person name="Abouelleil A."/>
            <person name="Alvarado L."/>
            <person name="Arachchi H.M."/>
            <person name="Berlin A."/>
            <person name="Chapman S.B."/>
            <person name="Gearin G."/>
            <person name="Goldberg J."/>
            <person name="Griggs A."/>
            <person name="Gujja S."/>
            <person name="Hansen M."/>
            <person name="Heiman D."/>
            <person name="Howarth C."/>
            <person name="Larimer J."/>
            <person name="Lui A."/>
            <person name="MacDonald P.J.P."/>
            <person name="McCowen C."/>
            <person name="Montmayeur A."/>
            <person name="Murphy C."/>
            <person name="Neiman D."/>
            <person name="Pearson M."/>
            <person name="Priest M."/>
            <person name="Roberts A."/>
            <person name="Saif S."/>
            <person name="Shea T."/>
            <person name="Sisk P."/>
            <person name="Stolte C."/>
            <person name="Sykes S."/>
            <person name="Wortman J."/>
            <person name="Nusbaum C."/>
            <person name="Birren B."/>
        </authorList>
    </citation>
    <scope>NUCLEOTIDE SEQUENCE [LARGE SCALE GENOMIC DNA]</scope>
    <source>
        <strain evidence="2 3">CCUG 37842</strain>
    </source>
</reference>
<dbReference type="Proteomes" id="UP000006190">
    <property type="component" value="Unassembled WGS sequence"/>
</dbReference>
<dbReference type="GO" id="GO:0033194">
    <property type="term" value="P:response to hydroperoxide"/>
    <property type="evidence" value="ECO:0007669"/>
    <property type="project" value="TreeGrafter"/>
</dbReference>
<keyword evidence="3" id="KW-1185">Reference proteome</keyword>
<dbReference type="OrthoDB" id="9777133at2"/>
<dbReference type="PANTHER" id="PTHR30283">
    <property type="entry name" value="PEROXIDE STRESS RESPONSE PROTEIN YAAA"/>
    <property type="match status" value="1"/>
</dbReference>
<sequence length="234" mass="26375">MPVIILSPSKEMNRQPGHLPPTLTPLSQTIRQALSDLSLEEIAQCFKVSSDLAQTIQADIQAVEAPTAKAAYLTYQGLAFRQIDWSAISLDYAQDHLRILSAFYGVLSPRTAINPYRLDFNTRLKVADRTLKSLWQPAYQKALQGERVYNLASQEFASLLDPDQMDLITIRFYQDLDQEKKAPSATAKKLRGSLANHLLQQEDFSEATFKSFTAEGYQLVDFDPHHGHINYSKA</sequence>
<evidence type="ECO:0000313" key="3">
    <source>
        <dbReference type="Proteomes" id="UP000006190"/>
    </source>
</evidence>
<dbReference type="PANTHER" id="PTHR30283:SF4">
    <property type="entry name" value="PEROXIDE STRESS RESISTANCE PROTEIN YAAA"/>
    <property type="match status" value="1"/>
</dbReference>
<dbReference type="PATRIC" id="fig|883113.3.peg.637"/>
<evidence type="ECO:0000256" key="1">
    <source>
        <dbReference type="HAMAP-Rule" id="MF_00652"/>
    </source>
</evidence>
<proteinExistence type="inferred from homology"/>
<dbReference type="HAMAP" id="MF_00652">
    <property type="entry name" value="UPF0246"/>
    <property type="match status" value="1"/>
</dbReference>
<dbReference type="InterPro" id="IPR005583">
    <property type="entry name" value="YaaA"/>
</dbReference>
<name>H3NIE7_9LACT</name>
<dbReference type="Pfam" id="PF03883">
    <property type="entry name" value="H2O2_YaaD"/>
    <property type="match status" value="1"/>
</dbReference>